<dbReference type="GO" id="GO:0008270">
    <property type="term" value="F:zinc ion binding"/>
    <property type="evidence" value="ECO:0007669"/>
    <property type="project" value="UniProtKB-KW"/>
</dbReference>
<dbReference type="AlphaFoldDB" id="A0A2A9NL93"/>
<proteinExistence type="predicted"/>
<dbReference type="InterPro" id="IPR013087">
    <property type="entry name" value="Znf_C2H2_type"/>
</dbReference>
<accession>A0A2A9NL93</accession>
<protein>
    <recommendedName>
        <fullName evidence="3">C2H2-type domain-containing protein</fullName>
    </recommendedName>
</protein>
<feature type="compositionally biased region" description="Basic residues" evidence="2">
    <location>
        <begin position="368"/>
        <end position="386"/>
    </location>
</feature>
<sequence length="405" mass="44971">MDPHHSAMHGLMPQRLETHYQYPLYQNTPQQFDATYSMTMNGPLPFPGGQLPPETTTLPLDSDFVSVPPSTITGEAQAYLNYSPATLQYDSVALCYEMGHQAAVGVADGHFLAHAPVTGPMDYAEENPCVTRACPAEYCGLDGILNECTIEMPPVPRPITTANYPPPISLLARQDYPVIDPNDNAGYTSLPQETQQVLRNRSKANNSVQKTIVNQAPMRGAMSPSREIKVNSSSKETADTVKLKQSIRECVIIVDVICKFGNCGKMTTSDFTRMNGHFMSEHGISMGSSGDVICLWKGCQTKLKATSLYRHLVSKHLNCIFAPCSFECGKNFKRPDIRNRHSAKHCELNPETKACQRRMAREEKRLQIAKRKQALHRQSALRRKTSIKPGQANQRKPSRARAGHA</sequence>
<evidence type="ECO:0000256" key="1">
    <source>
        <dbReference type="PROSITE-ProRule" id="PRU00042"/>
    </source>
</evidence>
<gene>
    <name evidence="4" type="ORF">AMATHDRAFT_5791</name>
</gene>
<dbReference type="OrthoDB" id="3059753at2759"/>
<keyword evidence="5" id="KW-1185">Reference proteome</keyword>
<reference evidence="4 5" key="1">
    <citation type="submission" date="2014-02" db="EMBL/GenBank/DDBJ databases">
        <title>Transposable element dynamics among asymbiotic and ectomycorrhizal Amanita fungi.</title>
        <authorList>
            <consortium name="DOE Joint Genome Institute"/>
            <person name="Hess J."/>
            <person name="Skrede I."/>
            <person name="Wolfe B."/>
            <person name="LaButti K."/>
            <person name="Ohm R.A."/>
            <person name="Grigoriev I.V."/>
            <person name="Pringle A."/>
        </authorList>
    </citation>
    <scope>NUCLEOTIDE SEQUENCE [LARGE SCALE GENOMIC DNA]</scope>
    <source>
        <strain evidence="4 5">SKay4041</strain>
    </source>
</reference>
<evidence type="ECO:0000313" key="4">
    <source>
        <dbReference type="EMBL" id="PFH48443.1"/>
    </source>
</evidence>
<keyword evidence="1" id="KW-0479">Metal-binding</keyword>
<dbReference type="Proteomes" id="UP000242287">
    <property type="component" value="Unassembled WGS sequence"/>
</dbReference>
<name>A0A2A9NL93_9AGAR</name>
<feature type="region of interest" description="Disordered" evidence="2">
    <location>
        <begin position="368"/>
        <end position="405"/>
    </location>
</feature>
<feature type="compositionally biased region" description="Basic residues" evidence="2">
    <location>
        <begin position="396"/>
        <end position="405"/>
    </location>
</feature>
<keyword evidence="1" id="KW-0862">Zinc</keyword>
<feature type="domain" description="C2H2-type" evidence="3">
    <location>
        <begin position="322"/>
        <end position="350"/>
    </location>
</feature>
<evidence type="ECO:0000313" key="5">
    <source>
        <dbReference type="Proteomes" id="UP000242287"/>
    </source>
</evidence>
<keyword evidence="1" id="KW-0863">Zinc-finger</keyword>
<dbReference type="PROSITE" id="PS00028">
    <property type="entry name" value="ZINC_FINGER_C2H2_1"/>
    <property type="match status" value="1"/>
</dbReference>
<dbReference type="PROSITE" id="PS50157">
    <property type="entry name" value="ZINC_FINGER_C2H2_2"/>
    <property type="match status" value="1"/>
</dbReference>
<organism evidence="4 5">
    <name type="scientific">Amanita thiersii Skay4041</name>
    <dbReference type="NCBI Taxonomy" id="703135"/>
    <lineage>
        <taxon>Eukaryota</taxon>
        <taxon>Fungi</taxon>
        <taxon>Dikarya</taxon>
        <taxon>Basidiomycota</taxon>
        <taxon>Agaricomycotina</taxon>
        <taxon>Agaricomycetes</taxon>
        <taxon>Agaricomycetidae</taxon>
        <taxon>Agaricales</taxon>
        <taxon>Pluteineae</taxon>
        <taxon>Amanitaceae</taxon>
        <taxon>Amanita</taxon>
    </lineage>
</organism>
<evidence type="ECO:0000259" key="3">
    <source>
        <dbReference type="PROSITE" id="PS50157"/>
    </source>
</evidence>
<evidence type="ECO:0000256" key="2">
    <source>
        <dbReference type="SAM" id="MobiDB-lite"/>
    </source>
</evidence>
<dbReference type="EMBL" id="KZ302062">
    <property type="protein sequence ID" value="PFH48443.1"/>
    <property type="molecule type" value="Genomic_DNA"/>
</dbReference>